<dbReference type="InterPro" id="IPR004473">
    <property type="entry name" value="Restrct_endonuc_typeI_HsdR"/>
</dbReference>
<dbReference type="InterPro" id="IPR040980">
    <property type="entry name" value="SWI2_SNF2"/>
</dbReference>
<dbReference type="KEGG" id="amo:Anamo_0733"/>
<accession>I4BVS1</accession>
<dbReference type="PANTHER" id="PTHR30195:SF15">
    <property type="entry name" value="TYPE I RESTRICTION ENZYME HINDI ENDONUCLEASE SUBUNIT"/>
    <property type="match status" value="1"/>
</dbReference>
<dbReference type="GO" id="GO:0009035">
    <property type="term" value="F:type I site-specific deoxyribonuclease activity"/>
    <property type="evidence" value="ECO:0007669"/>
    <property type="project" value="UniProtKB-EC"/>
</dbReference>
<proteinExistence type="inferred from homology"/>
<keyword evidence="7 10" id="KW-0378">Hydrolase</keyword>
<dbReference type="PATRIC" id="fig|891968.3.peg.725"/>
<keyword evidence="9 10" id="KW-0238">DNA-binding</keyword>
<dbReference type="Pfam" id="PF22679">
    <property type="entry name" value="T1R_D3-like"/>
    <property type="match status" value="1"/>
</dbReference>
<evidence type="ECO:0000256" key="7">
    <source>
        <dbReference type="ARBA" id="ARBA00022801"/>
    </source>
</evidence>
<dbReference type="Proteomes" id="UP000006061">
    <property type="component" value="Chromosome"/>
</dbReference>
<evidence type="ECO:0000256" key="6">
    <source>
        <dbReference type="ARBA" id="ARBA00022759"/>
    </source>
</evidence>
<evidence type="ECO:0000256" key="3">
    <source>
        <dbReference type="ARBA" id="ARBA00022722"/>
    </source>
</evidence>
<dbReference type="NCBIfam" id="TIGR00348">
    <property type="entry name" value="hsdR"/>
    <property type="match status" value="1"/>
</dbReference>
<dbReference type="GO" id="GO:0003677">
    <property type="term" value="F:DNA binding"/>
    <property type="evidence" value="ECO:0007669"/>
    <property type="project" value="UniProtKB-KW"/>
</dbReference>
<dbReference type="CDD" id="cd22332">
    <property type="entry name" value="HsdR_N"/>
    <property type="match status" value="1"/>
</dbReference>
<dbReference type="AlphaFoldDB" id="I4BVS1"/>
<evidence type="ECO:0000256" key="2">
    <source>
        <dbReference type="ARBA" id="ARBA00008598"/>
    </source>
</evidence>
<evidence type="ECO:0000256" key="4">
    <source>
        <dbReference type="ARBA" id="ARBA00022741"/>
    </source>
</evidence>
<dbReference type="CDD" id="cd18800">
    <property type="entry name" value="SF2_C_EcoR124I-like"/>
    <property type="match status" value="1"/>
</dbReference>
<reference evidence="13" key="1">
    <citation type="journal article" date="2013" name="Stand. Genomic Sci.">
        <title>Complete genome sequence of the moderate thermophile Anaerobaculum mobile type strain (NGA(T)).</title>
        <authorList>
            <person name="Mavromatis K."/>
            <person name="Stackebrandt E."/>
            <person name="Held B."/>
            <person name="Lapidus A."/>
            <person name="Nolan M."/>
            <person name="Lucas S."/>
            <person name="Hammon N."/>
            <person name="Deshpande S."/>
            <person name="Cheng J.F."/>
            <person name="Tapia R."/>
            <person name="Goodwin L.A."/>
            <person name="Pitluck S."/>
            <person name="Liolios K."/>
            <person name="Pagani I."/>
            <person name="Ivanova N."/>
            <person name="Mikhailova N."/>
            <person name="Huntemann M."/>
            <person name="Pati A."/>
            <person name="Chen A."/>
            <person name="Palaniappan K."/>
            <person name="Land M."/>
            <person name="Rohde M."/>
            <person name="Spring S."/>
            <person name="Goker M."/>
            <person name="Woyke T."/>
            <person name="Detter J.C."/>
            <person name="Bristow J."/>
            <person name="Eisen J.A."/>
            <person name="Markowitz V."/>
            <person name="Hugenholtz P."/>
            <person name="Klenk H.P."/>
            <person name="Kyrpides N.C."/>
        </authorList>
    </citation>
    <scope>NUCLEOTIDE SEQUENCE</scope>
    <source>
        <strain evidence="13">ATCC BAA-54 / DSM 13181 / NGA</strain>
    </source>
</reference>
<comment type="subunit">
    <text evidence="10">The type I restriction/modification system is composed of three polypeptides R, M and S.</text>
</comment>
<dbReference type="PANTHER" id="PTHR30195">
    <property type="entry name" value="TYPE I SITE-SPECIFIC DEOXYRIBONUCLEASE PROTEIN SUBUNIT M AND R"/>
    <property type="match status" value="1"/>
</dbReference>
<feature type="domain" description="Helicase ATP-binding" evidence="11">
    <location>
        <begin position="314"/>
        <end position="478"/>
    </location>
</feature>
<dbReference type="SUPFAM" id="SSF52540">
    <property type="entry name" value="P-loop containing nucleoside triphosphate hydrolases"/>
    <property type="match status" value="2"/>
</dbReference>
<dbReference type="PROSITE" id="PS51192">
    <property type="entry name" value="HELICASE_ATP_BIND_1"/>
    <property type="match status" value="1"/>
</dbReference>
<organism evidence="12 13">
    <name type="scientific">Acetomicrobium mobile (strain ATCC BAA-54 / DSM 13181 / JCM 12221 / NGA)</name>
    <name type="common">Anaerobaculum mobile</name>
    <dbReference type="NCBI Taxonomy" id="891968"/>
    <lineage>
        <taxon>Bacteria</taxon>
        <taxon>Thermotogati</taxon>
        <taxon>Synergistota</taxon>
        <taxon>Synergistia</taxon>
        <taxon>Synergistales</taxon>
        <taxon>Acetomicrobiaceae</taxon>
        <taxon>Acetomicrobium</taxon>
    </lineage>
</organism>
<sequence length="1072" mass="125102">MYQRLDEEYYVENPFLAQLLGLGWDVYKQNSGDPQDLREIKSFGPSFDPLYDECSHLRESFRDIILEDVLRKSIEKINPWIEEDQINEVVRRITTPTANFLLEANNEIHDLLVENTSVSENRRTGEKSPTVKFIDFSNPKNNSFIAISQFKVNIPGTEKHIIPDIVLFVNGLPLVVVECKSPTTADPIAEGITRLLRYSNRRGIKEGNEKLFWYNFFTISTSNQIAKYGTITADYDYFVEWKDPYPYALSDINSKGNITSQQVLVQGMLSKDNFLDILHTYTIFKEDSKGGIIKVVARYQQFRAVKKIIKRLREGKTPEERGGIVWHTQGSGKSLTMMFTVREMYHSSEFRNFKIIFVTDRRDLEKQLRDTSRSVRFTVHLARNTRELKKLLKTDTPDLVMCMIHKFQERDLKTQFPVLNTSPNILVMIDEAHRTQYKLLGANLKRALPNAVRIAYTGTPIEKTEMTFGEYIDKYSIKQAVEDEVTVEIVYEGRIHSAELSDEEAANAKFEDIFSIIDADEKAKIMGRYTWRVYLENESVIKDKARDMIEHYITHVFPNRFKAQVVTVSRLAVIRYKKALEEALKEKIEEMKKKGSNEDIKALEKIKVEVVISGLPDDDPEYQPYTDERMHDRIIRSFKLPFDRIGEDGISGDVCILVVQSMLITGFDAPVEQVMYLDNVIKGHNLLQAIARVNRVYKNKTCGFVVDYVGVLKHLRESLSIYADEDIEEIAQVVKDKAQSIDELRYISCQIEDFFKKNHIKNWRDDVDACIDLLVDEETRNEFIMLVRRFNKVMDAVLPDPEGLKYAADLKILNFIKESARNRYRDDRLSIRDASRKIREIVEEYLVSKGVDPKIPPTPLFDDNFMEKVKKQRSSKAKAQELKYAIVEHINTHFEEDPEFYERFSDLLKRILREYRENWEILALELEKVRESMKRGRSAEETFGFDPRKEMPFYGLLKQEMFGKKPIEELSKKDIDFLVDLTKDVVEITKREIKVVDFWENYTKQRQLKSHIISCLLRSIQPSNKTQPPEMIYMASESSEPYVMGIKKTLFKKRKEIAQKLIELAYHIFGEK</sequence>
<dbReference type="InterPro" id="IPR021810">
    <property type="entry name" value="T1RH-like_C"/>
</dbReference>
<evidence type="ECO:0000256" key="1">
    <source>
        <dbReference type="ARBA" id="ARBA00000851"/>
    </source>
</evidence>
<evidence type="ECO:0000259" key="11">
    <source>
        <dbReference type="PROSITE" id="PS51192"/>
    </source>
</evidence>
<dbReference type="HOGENOM" id="CLU_005762_0_0_0"/>
<dbReference type="REBASE" id="49118">
    <property type="entry name" value="Amo13181ORF730P"/>
</dbReference>
<keyword evidence="6" id="KW-0255">Endonuclease</keyword>
<comment type="catalytic activity">
    <reaction evidence="1 10">
        <text>Endonucleolytic cleavage of DNA to give random double-stranded fragments with terminal 5'-phosphates, ATP is simultaneously hydrolyzed.</text>
        <dbReference type="EC" id="3.1.21.3"/>
    </reaction>
</comment>
<dbReference type="InterPro" id="IPR007409">
    <property type="entry name" value="Restrct_endonuc_type1_HsdR_N"/>
</dbReference>
<dbReference type="InterPro" id="IPR051268">
    <property type="entry name" value="Type-I_R_enzyme_R_subunit"/>
</dbReference>
<dbReference type="eggNOG" id="COG0610">
    <property type="taxonomic scope" value="Bacteria"/>
</dbReference>
<dbReference type="EMBL" id="CP003198">
    <property type="protein sequence ID" value="AFM21378.1"/>
    <property type="molecule type" value="Genomic_DNA"/>
</dbReference>
<name>I4BVS1_ACEMN</name>
<dbReference type="Pfam" id="PF18766">
    <property type="entry name" value="SWI2_SNF2"/>
    <property type="match status" value="1"/>
</dbReference>
<comment type="similarity">
    <text evidence="2 10">Belongs to the HsdR family.</text>
</comment>
<dbReference type="GO" id="GO:0005524">
    <property type="term" value="F:ATP binding"/>
    <property type="evidence" value="ECO:0007669"/>
    <property type="project" value="UniProtKB-KW"/>
</dbReference>
<evidence type="ECO:0000256" key="5">
    <source>
        <dbReference type="ARBA" id="ARBA00022747"/>
    </source>
</evidence>
<protein>
    <recommendedName>
        <fullName evidence="10">Type I restriction enzyme endonuclease subunit</fullName>
        <shortName evidence="10">R protein</shortName>
        <ecNumber evidence="10">3.1.21.3</ecNumber>
    </recommendedName>
</protein>
<dbReference type="GO" id="GO:0009307">
    <property type="term" value="P:DNA restriction-modification system"/>
    <property type="evidence" value="ECO:0007669"/>
    <property type="project" value="UniProtKB-KW"/>
</dbReference>
<gene>
    <name evidence="12" type="ordered locus">Anamo_0733</name>
</gene>
<keyword evidence="3" id="KW-0540">Nuclease</keyword>
<dbReference type="Gene3D" id="3.40.50.300">
    <property type="entry name" value="P-loop containing nucleotide triphosphate hydrolases"/>
    <property type="match status" value="2"/>
</dbReference>
<keyword evidence="5 10" id="KW-0680">Restriction system</keyword>
<dbReference type="InterPro" id="IPR014001">
    <property type="entry name" value="Helicase_ATP-bd"/>
</dbReference>
<dbReference type="STRING" id="891968.Anamo_0733"/>
<dbReference type="Gene3D" id="3.90.1570.50">
    <property type="match status" value="1"/>
</dbReference>
<dbReference type="CDD" id="cd18030">
    <property type="entry name" value="DEXHc_RE_I_HsdR"/>
    <property type="match status" value="1"/>
</dbReference>
<dbReference type="SMART" id="SM00487">
    <property type="entry name" value="DEXDc"/>
    <property type="match status" value="1"/>
</dbReference>
<evidence type="ECO:0000313" key="12">
    <source>
        <dbReference type="EMBL" id="AFM21378.1"/>
    </source>
</evidence>
<keyword evidence="8 10" id="KW-0067">ATP-binding</keyword>
<keyword evidence="4 10" id="KW-0547">Nucleotide-binding</keyword>
<dbReference type="InterPro" id="IPR055180">
    <property type="entry name" value="HsdR_RecA-like_helicase_dom_2"/>
</dbReference>
<evidence type="ECO:0000256" key="10">
    <source>
        <dbReference type="RuleBase" id="RU364115"/>
    </source>
</evidence>
<dbReference type="Pfam" id="PF04313">
    <property type="entry name" value="HSDR_N"/>
    <property type="match status" value="1"/>
</dbReference>
<evidence type="ECO:0000256" key="8">
    <source>
        <dbReference type="ARBA" id="ARBA00022840"/>
    </source>
</evidence>
<dbReference type="Pfam" id="PF11867">
    <property type="entry name" value="T1RH-like_C"/>
    <property type="match status" value="1"/>
</dbReference>
<dbReference type="EC" id="3.1.21.3" evidence="10"/>
<keyword evidence="13" id="KW-1185">Reference proteome</keyword>
<evidence type="ECO:0000256" key="9">
    <source>
        <dbReference type="ARBA" id="ARBA00023125"/>
    </source>
</evidence>
<evidence type="ECO:0000313" key="13">
    <source>
        <dbReference type="Proteomes" id="UP000006061"/>
    </source>
</evidence>
<comment type="function">
    <text evidence="10">Subunit R is required for both nuclease and ATPase activities, but not for modification.</text>
</comment>
<dbReference type="InterPro" id="IPR027417">
    <property type="entry name" value="P-loop_NTPase"/>
</dbReference>